<dbReference type="PROSITE" id="PS50048">
    <property type="entry name" value="ZN2_CY6_FUNGAL_2"/>
    <property type="match status" value="1"/>
</dbReference>
<dbReference type="Proteomes" id="UP000812966">
    <property type="component" value="Unassembled WGS sequence"/>
</dbReference>
<feature type="compositionally biased region" description="Gly residues" evidence="6">
    <location>
        <begin position="472"/>
        <end position="483"/>
    </location>
</feature>
<evidence type="ECO:0000256" key="2">
    <source>
        <dbReference type="ARBA" id="ARBA00023015"/>
    </source>
</evidence>
<keyword evidence="5" id="KW-0539">Nucleus</keyword>
<feature type="compositionally biased region" description="Low complexity" evidence="6">
    <location>
        <begin position="326"/>
        <end position="338"/>
    </location>
</feature>
<evidence type="ECO:0000256" key="1">
    <source>
        <dbReference type="ARBA" id="ARBA00004123"/>
    </source>
</evidence>
<dbReference type="PANTHER" id="PTHR31845">
    <property type="entry name" value="FINGER DOMAIN PROTEIN, PUTATIVE-RELATED"/>
    <property type="match status" value="1"/>
</dbReference>
<dbReference type="CDD" id="cd00067">
    <property type="entry name" value="GAL4"/>
    <property type="match status" value="1"/>
</dbReference>
<feature type="compositionally biased region" description="Low complexity" evidence="6">
    <location>
        <begin position="1"/>
        <end position="18"/>
    </location>
</feature>
<keyword evidence="4" id="KW-0804">Transcription</keyword>
<feature type="compositionally biased region" description="Low complexity" evidence="6">
    <location>
        <begin position="508"/>
        <end position="531"/>
    </location>
</feature>
<dbReference type="Gene3D" id="4.10.240.10">
    <property type="entry name" value="Zn(2)-C6 fungal-type DNA-binding domain"/>
    <property type="match status" value="1"/>
</dbReference>
<feature type="compositionally biased region" description="Low complexity" evidence="6">
    <location>
        <begin position="216"/>
        <end position="230"/>
    </location>
</feature>
<evidence type="ECO:0000259" key="7">
    <source>
        <dbReference type="PROSITE" id="PS50048"/>
    </source>
</evidence>
<dbReference type="CDD" id="cd12148">
    <property type="entry name" value="fungal_TF_MHR"/>
    <property type="match status" value="1"/>
</dbReference>
<protein>
    <recommendedName>
        <fullName evidence="7">Zn(2)-C6 fungal-type domain-containing protein</fullName>
    </recommendedName>
</protein>
<feature type="compositionally biased region" description="Basic and acidic residues" evidence="6">
    <location>
        <begin position="43"/>
        <end position="52"/>
    </location>
</feature>
<accession>A0A8K0JQ80</accession>
<feature type="region of interest" description="Disordered" evidence="6">
    <location>
        <begin position="454"/>
        <end position="554"/>
    </location>
</feature>
<dbReference type="PROSITE" id="PS00463">
    <property type="entry name" value="ZN2_CY6_FUNGAL_1"/>
    <property type="match status" value="1"/>
</dbReference>
<evidence type="ECO:0000256" key="3">
    <source>
        <dbReference type="ARBA" id="ARBA00023125"/>
    </source>
</evidence>
<feature type="compositionally biased region" description="Gly residues" evidence="6">
    <location>
        <begin position="399"/>
        <end position="408"/>
    </location>
</feature>
<name>A0A8K0JQ80_9TREE</name>
<dbReference type="PANTHER" id="PTHR31845:SF19">
    <property type="entry name" value="TRANSCRIPTION FACTOR DOMAIN-CONTAINING PROTEIN"/>
    <property type="match status" value="1"/>
</dbReference>
<dbReference type="GO" id="GO:0005634">
    <property type="term" value="C:nucleus"/>
    <property type="evidence" value="ECO:0007669"/>
    <property type="project" value="UniProtKB-SubCell"/>
</dbReference>
<feature type="region of interest" description="Disordered" evidence="6">
    <location>
        <begin position="169"/>
        <end position="351"/>
    </location>
</feature>
<dbReference type="GO" id="GO:0008270">
    <property type="term" value="F:zinc ion binding"/>
    <property type="evidence" value="ECO:0007669"/>
    <property type="project" value="InterPro"/>
</dbReference>
<keyword evidence="3" id="KW-0238">DNA-binding</keyword>
<sequence>MSSSSRNPSSSRPSHNSNTATGTINHPISGPSSVSRSPQLNLHLKEEPERGSGHTNINGHGRYTHNDINNNSNNSNTKIHNNIDLNLDTSSLGGRSKENSVARDDNNNSKDSKEGLGLGDDAPIKRKIACMACRNIKLRCLFAHPDSAPLDPCRRCSRLSLDCIYKPKRRPVKPGQEREEQPVLGKNGKVMVGEGNVASTGVGAGAGGKKGKKKTGTGTVAGSAAGNRNGNGNGTDPAQSHIQTQQASRSLPPIGPGEEDGESDDGSNISGSGSGSGDEDEDESTKTTDRSGERPARPGPPVPTFSWSDFDTSSASRPRYTPQPQPSSSNSHSLTQTQNRGHQTGMNHLNNLNLGSGLSEIDPVLTNFAMSPLDPSLALGRLATPASGSISASASGSASGSGSGSGSMGYGSSGFGLDLGMNTFLPPHTAGSNMPSKNHIGNPLDPGPLDRGGYIGGPIGSTNNHSHVRLAGGPGVMGGGSGNGDVSVPHGSTPSSRAYSQHDPTSFSPNLLPPGLNNNSNSHASGSGSVNNRRRSSTAVRTTGSPPPGGKQKYPMALTTMLEVMSHDAKNSGQMLIGGTPISAERERRDGRLIERDYAATREQDRRASEDDRYDDSPHSHGYAALHRDSHPGNMAYGGMAERDSRRRTTLGGEEDDPTSFEDSARPRKRMRWDDQVQMEANRKRHEETQTAHSRDSFPELNGLHEEQPSEGMEDPVSLGLVAPIDVPYLFDQYHSRLNTYIALLDPAHHTPEYCLRTSPILFTAILAVAAQIYLPEIYKPLRKRANDMLGIAFARGDAHIGMCQALSMLSVWKEANDKSTWLRVGYAIRVALELGLDIPRKTPLPEDEFQAREILNGERTFRQLTAFDRTMFLLHGRGHRMVLPGAIHSTREWCEDHPEIYCYADVMLGCSSMHGDLSELLNTIKLNPDPMATPSQGMSFKYILHNASREHQTWQDLWFGPNPPGELHPISRAICFFYGINFRFEYEEFNRRFLPYHENIRSLARTISLAVQMLRYIITDLSPHEVILFAPDIITFRAAQAGVFLARHMNRMDPSTLEQVQMVFRDMARECKRFARGQNTAFYQAKFFASLLRISSVAPTRVATRENTPNPGRTEIAADDLAARLHQAGNQVPDFSLDLDLVGFDDSLTIDALLQESHDWFSVDLLSHMNDPYWNPPPVITGYDQPQNMTTSP</sequence>
<evidence type="ECO:0000256" key="5">
    <source>
        <dbReference type="ARBA" id="ARBA00023242"/>
    </source>
</evidence>
<feature type="compositionally biased region" description="Basic and acidic residues" evidence="6">
    <location>
        <begin position="681"/>
        <end position="708"/>
    </location>
</feature>
<comment type="caution">
    <text evidence="8">The sequence shown here is derived from an EMBL/GenBank/DDBJ whole genome shotgun (WGS) entry which is preliminary data.</text>
</comment>
<feature type="compositionally biased region" description="Polar residues" evidence="6">
    <location>
        <begin position="305"/>
        <end position="316"/>
    </location>
</feature>
<feature type="compositionally biased region" description="Polar residues" evidence="6">
    <location>
        <begin position="490"/>
        <end position="507"/>
    </location>
</feature>
<dbReference type="AlphaFoldDB" id="A0A8K0JQ80"/>
<feature type="compositionally biased region" description="Basic and acidic residues" evidence="6">
    <location>
        <begin position="95"/>
        <end position="114"/>
    </location>
</feature>
<organism evidence="8 9">
    <name type="scientific">Filobasidium floriforme</name>
    <dbReference type="NCBI Taxonomy" id="5210"/>
    <lineage>
        <taxon>Eukaryota</taxon>
        <taxon>Fungi</taxon>
        <taxon>Dikarya</taxon>
        <taxon>Basidiomycota</taxon>
        <taxon>Agaricomycotina</taxon>
        <taxon>Tremellomycetes</taxon>
        <taxon>Filobasidiales</taxon>
        <taxon>Filobasidiaceae</taxon>
        <taxon>Filobasidium</taxon>
    </lineage>
</organism>
<dbReference type="SMART" id="SM00066">
    <property type="entry name" value="GAL4"/>
    <property type="match status" value="1"/>
</dbReference>
<evidence type="ECO:0000313" key="8">
    <source>
        <dbReference type="EMBL" id="KAG7532063.1"/>
    </source>
</evidence>
<comment type="subcellular location">
    <subcellularLocation>
        <location evidence="1">Nucleus</location>
    </subcellularLocation>
</comment>
<feature type="compositionally biased region" description="Basic and acidic residues" evidence="6">
    <location>
        <begin position="284"/>
        <end position="296"/>
    </location>
</feature>
<evidence type="ECO:0000256" key="6">
    <source>
        <dbReference type="SAM" id="MobiDB-lite"/>
    </source>
</evidence>
<feature type="region of interest" description="Disordered" evidence="6">
    <location>
        <begin position="387"/>
        <end position="408"/>
    </location>
</feature>
<dbReference type="GO" id="GO:0000976">
    <property type="term" value="F:transcription cis-regulatory region binding"/>
    <property type="evidence" value="ECO:0007669"/>
    <property type="project" value="TreeGrafter"/>
</dbReference>
<dbReference type="InterPro" id="IPR051089">
    <property type="entry name" value="prtT"/>
</dbReference>
<dbReference type="InterPro" id="IPR036864">
    <property type="entry name" value="Zn2-C6_fun-type_DNA-bd_sf"/>
</dbReference>
<dbReference type="SUPFAM" id="SSF57701">
    <property type="entry name" value="Zn2/Cys6 DNA-binding domain"/>
    <property type="match status" value="1"/>
</dbReference>
<feature type="compositionally biased region" description="Low complexity" evidence="6">
    <location>
        <begin position="66"/>
        <end position="84"/>
    </location>
</feature>
<gene>
    <name evidence="8" type="ORF">FFLO_03871</name>
</gene>
<feature type="compositionally biased region" description="Polar residues" evidence="6">
    <location>
        <begin position="236"/>
        <end position="249"/>
    </location>
</feature>
<dbReference type="EMBL" id="JABELV010000075">
    <property type="protein sequence ID" value="KAG7532063.1"/>
    <property type="molecule type" value="Genomic_DNA"/>
</dbReference>
<proteinExistence type="predicted"/>
<feature type="region of interest" description="Disordered" evidence="6">
    <location>
        <begin position="1"/>
        <end position="120"/>
    </location>
</feature>
<feature type="compositionally biased region" description="Low complexity" evidence="6">
    <location>
        <begin position="387"/>
        <end position="398"/>
    </location>
</feature>
<dbReference type="GO" id="GO:0000981">
    <property type="term" value="F:DNA-binding transcription factor activity, RNA polymerase II-specific"/>
    <property type="evidence" value="ECO:0007669"/>
    <property type="project" value="InterPro"/>
</dbReference>
<dbReference type="InterPro" id="IPR001138">
    <property type="entry name" value="Zn2Cys6_DnaBD"/>
</dbReference>
<dbReference type="Pfam" id="PF00172">
    <property type="entry name" value="Zn_clus"/>
    <property type="match status" value="1"/>
</dbReference>
<feature type="domain" description="Zn(2)-C6 fungal-type" evidence="7">
    <location>
        <begin position="129"/>
        <end position="165"/>
    </location>
</feature>
<feature type="region of interest" description="Disordered" evidence="6">
    <location>
        <begin position="572"/>
        <end position="714"/>
    </location>
</feature>
<evidence type="ECO:0000256" key="4">
    <source>
        <dbReference type="ARBA" id="ARBA00023163"/>
    </source>
</evidence>
<dbReference type="OrthoDB" id="2528779at2759"/>
<feature type="compositionally biased region" description="Basic and acidic residues" evidence="6">
    <location>
        <begin position="584"/>
        <end position="619"/>
    </location>
</feature>
<keyword evidence="9" id="KW-1185">Reference proteome</keyword>
<keyword evidence="2" id="KW-0805">Transcription regulation</keyword>
<reference evidence="8" key="1">
    <citation type="submission" date="2020-04" db="EMBL/GenBank/DDBJ databases">
        <title>Analysis of mating type loci in Filobasidium floriforme.</title>
        <authorList>
            <person name="Nowrousian M."/>
        </authorList>
    </citation>
    <scope>NUCLEOTIDE SEQUENCE</scope>
    <source>
        <strain evidence="8">CBS 6242</strain>
    </source>
</reference>
<feature type="compositionally biased region" description="Polar residues" evidence="6">
    <location>
        <begin position="19"/>
        <end position="40"/>
    </location>
</feature>
<evidence type="ECO:0000313" key="9">
    <source>
        <dbReference type="Proteomes" id="UP000812966"/>
    </source>
</evidence>